<proteinExistence type="predicted"/>
<reference evidence="1" key="2">
    <citation type="submission" date="2013-05" db="EMBL/GenBank/DDBJ databases">
        <authorList>
            <person name="Carter J.-M."/>
            <person name="Baker S.C."/>
            <person name="Pink R."/>
            <person name="Carter D.R.F."/>
            <person name="Collins A."/>
            <person name="Tomlin J."/>
            <person name="Gibbs M."/>
            <person name="Breuker C.J."/>
        </authorList>
    </citation>
    <scope>NUCLEOTIDE SEQUENCE</scope>
    <source>
        <tissue evidence="1">Ovary</tissue>
    </source>
</reference>
<protein>
    <submittedName>
        <fullName evidence="1">Uncharacterized protein</fullName>
    </submittedName>
</protein>
<sequence>MNKNYVKFGNSLLFNGHPTLYSLNKIEYVSHNSITLLYLITLQLTFQCYNLCIFCVESILSAKATNLTIRNWLIKKKK</sequence>
<reference evidence="1" key="1">
    <citation type="journal article" date="2013" name="BMC Genomics">
        <title>Unscrambling butterfly oogenesis.</title>
        <authorList>
            <person name="Carter J.M."/>
            <person name="Baker S.C."/>
            <person name="Pink R."/>
            <person name="Carter D.R."/>
            <person name="Collins A."/>
            <person name="Tomlin J."/>
            <person name="Gibbs M."/>
            <person name="Breuker C.J."/>
        </authorList>
    </citation>
    <scope>NUCLEOTIDE SEQUENCE</scope>
    <source>
        <tissue evidence="1">Ovary</tissue>
    </source>
</reference>
<evidence type="ECO:0000313" key="1">
    <source>
        <dbReference type="EMBL" id="JAA92303.1"/>
    </source>
</evidence>
<organism evidence="1">
    <name type="scientific">Pararge aegeria</name>
    <name type="common">speckled wood butterfly</name>
    <dbReference type="NCBI Taxonomy" id="116150"/>
    <lineage>
        <taxon>Eukaryota</taxon>
        <taxon>Metazoa</taxon>
        <taxon>Ecdysozoa</taxon>
        <taxon>Arthropoda</taxon>
        <taxon>Hexapoda</taxon>
        <taxon>Insecta</taxon>
        <taxon>Pterygota</taxon>
        <taxon>Neoptera</taxon>
        <taxon>Endopterygota</taxon>
        <taxon>Lepidoptera</taxon>
        <taxon>Glossata</taxon>
        <taxon>Ditrysia</taxon>
        <taxon>Papilionoidea</taxon>
        <taxon>Nymphalidae</taxon>
        <taxon>Satyrinae</taxon>
        <taxon>Satyrini</taxon>
        <taxon>Parargina</taxon>
        <taxon>Pararge</taxon>
    </lineage>
</organism>
<name>S4PPG9_9NEOP</name>
<dbReference type="EMBL" id="GAIX01000257">
    <property type="protein sequence ID" value="JAA92303.1"/>
    <property type="molecule type" value="Transcribed_RNA"/>
</dbReference>
<feature type="non-terminal residue" evidence="1">
    <location>
        <position position="78"/>
    </location>
</feature>
<dbReference type="AlphaFoldDB" id="S4PPG9"/>
<accession>S4PPG9</accession>